<dbReference type="InterPro" id="IPR036998">
    <property type="entry name" value="Porin_LamB_sf"/>
</dbReference>
<protein>
    <submittedName>
        <fullName evidence="15">Maltoporin (Maltose/maltodextrin high-affinity receptor, phage lambda receptor protein)</fullName>
    </submittedName>
</protein>
<dbReference type="GO" id="GO:0015288">
    <property type="term" value="F:porin activity"/>
    <property type="evidence" value="ECO:0007669"/>
    <property type="project" value="UniProtKB-KW"/>
</dbReference>
<evidence type="ECO:0000256" key="2">
    <source>
        <dbReference type="ARBA" id="ARBA00007055"/>
    </source>
</evidence>
<keyword evidence="7" id="KW-0406">Ion transport</keyword>
<keyword evidence="4" id="KW-1134">Transmembrane beta strand</keyword>
<organism evidence="15 16">
    <name type="scientific">Dickeya aquatica</name>
    <dbReference type="NCBI Taxonomy" id="1401087"/>
    <lineage>
        <taxon>Bacteria</taxon>
        <taxon>Pseudomonadati</taxon>
        <taxon>Pseudomonadota</taxon>
        <taxon>Gammaproteobacteria</taxon>
        <taxon>Enterobacterales</taxon>
        <taxon>Pectobacteriaceae</taxon>
        <taxon>Dickeya</taxon>
    </lineage>
</organism>
<evidence type="ECO:0000256" key="12">
    <source>
        <dbReference type="SAM" id="MobiDB-lite"/>
    </source>
</evidence>
<dbReference type="CDD" id="cd01346">
    <property type="entry name" value="Maltoporin-like"/>
    <property type="match status" value="1"/>
</dbReference>
<dbReference type="PANTHER" id="PTHR38762">
    <property type="entry name" value="CRYPTIC OUTER MEMBRANE PORIN BGLH-RELATED"/>
    <property type="match status" value="1"/>
</dbReference>
<keyword evidence="5" id="KW-0812">Transmembrane</keyword>
<dbReference type="EMBL" id="LT615367">
    <property type="protein sequence ID" value="SLM61542.1"/>
    <property type="molecule type" value="Genomic_DNA"/>
</dbReference>
<keyword evidence="6 13" id="KW-0732">Signal</keyword>
<evidence type="ECO:0000256" key="10">
    <source>
        <dbReference type="ARBA" id="ARBA00023237"/>
    </source>
</evidence>
<comment type="similarity">
    <text evidence="2">Belongs to the porin LamB (TC 1.B.3) family.</text>
</comment>
<dbReference type="GO" id="GO:0015774">
    <property type="term" value="P:polysaccharide transport"/>
    <property type="evidence" value="ECO:0007669"/>
    <property type="project" value="TreeGrafter"/>
</dbReference>
<keyword evidence="10" id="KW-0998">Cell outer membrane</keyword>
<gene>
    <name evidence="15" type="primary">scrY</name>
    <name evidence="15" type="ORF">DAQ1742_00441</name>
</gene>
<proteinExistence type="inferred from homology"/>
<feature type="signal peptide" evidence="13">
    <location>
        <begin position="1"/>
        <end position="22"/>
    </location>
</feature>
<evidence type="ECO:0000256" key="7">
    <source>
        <dbReference type="ARBA" id="ARBA00023065"/>
    </source>
</evidence>
<dbReference type="Pfam" id="PF11471">
    <property type="entry name" value="Sugarporin_N"/>
    <property type="match status" value="1"/>
</dbReference>
<evidence type="ECO:0000256" key="1">
    <source>
        <dbReference type="ARBA" id="ARBA00004571"/>
    </source>
</evidence>
<dbReference type="KEGG" id="daq:DAQ1742_00441"/>
<dbReference type="Gene3D" id="2.40.170.10">
    <property type="entry name" value="Porin, LamB type"/>
    <property type="match status" value="1"/>
</dbReference>
<dbReference type="InterPro" id="IPR050286">
    <property type="entry name" value="G_neg_Bact_CarbUptk_Porin"/>
</dbReference>
<reference evidence="15 16" key="1">
    <citation type="submission" date="2016-09" db="EMBL/GenBank/DDBJ databases">
        <authorList>
            <person name="Reverchon S."/>
            <person name="Nasser W."/>
            <person name="Leonard S."/>
            <person name="Brochier C."/>
            <person name="Duprey A."/>
        </authorList>
    </citation>
    <scope>NUCLEOTIDE SEQUENCE [LARGE SCALE GENOMIC DNA]</scope>
    <source>
        <strain evidence="15 16">174/2</strain>
    </source>
</reference>
<dbReference type="GO" id="GO:0009279">
    <property type="term" value="C:cell outer membrane"/>
    <property type="evidence" value="ECO:0007669"/>
    <property type="project" value="UniProtKB-SubCell"/>
</dbReference>
<dbReference type="GO" id="GO:0006811">
    <property type="term" value="P:monoatomic ion transport"/>
    <property type="evidence" value="ECO:0007669"/>
    <property type="project" value="UniProtKB-KW"/>
</dbReference>
<sequence length="538" mass="59200">MIKPGYLATAVGLALCTTQALAAPSDSIEARLNALEQRLQQAESRAKQAEARADAAEKQAKQLAARTTQVEQKTQQVENVTQQVAQQTQQVAARATQNEQQTQQVAQKTAALASKSSLADGFEFHGYARSGLAVHNSATSSQADIGPGMTPAGQTGGHVGRLGNEDDTYLELKLEHRTRLDNGATTRFKVMMADGQRSYNDWTATTSQFNVREAFVELGSLPTFTGAFKDTTLWAGKRFDRDNFDIHWIDSDVVFLAGTGGGIYDVKPVDGWKTNLSVYGRSLGEISALDNEIQNYVVTSNNRVGPFQFMLSGLHARNNDAKENTGRNNANAVTNTNAGDSGYHALVAWHGDSFYGLRDGTSKVALLYGHGLGGEVKSIGSDGNLTQNANTWRLATYGTTALNNTWSFAPTILAQSSKDRYVQGDDYRWITFNARFIQEITENFAMAYEGSYQYMDLNPQRYLARNQVSGGFYKLTVAPTFKVGNIANFFSRPELRFFTSYMNWDKRLDNYSSSDAFGSTGFKAGGEWTFGVQMETWF</sequence>
<evidence type="ECO:0000259" key="14">
    <source>
        <dbReference type="Pfam" id="PF11471"/>
    </source>
</evidence>
<feature type="domain" description="LamB-type porin N-terminal" evidence="14">
    <location>
        <begin position="27"/>
        <end position="57"/>
    </location>
</feature>
<keyword evidence="9" id="KW-0472">Membrane</keyword>
<evidence type="ECO:0000256" key="9">
    <source>
        <dbReference type="ARBA" id="ARBA00023136"/>
    </source>
</evidence>
<dbReference type="GO" id="GO:0046930">
    <property type="term" value="C:pore complex"/>
    <property type="evidence" value="ECO:0007669"/>
    <property type="project" value="UniProtKB-KW"/>
</dbReference>
<keyword evidence="15" id="KW-0675">Receptor</keyword>
<evidence type="ECO:0000256" key="3">
    <source>
        <dbReference type="ARBA" id="ARBA00022448"/>
    </source>
</evidence>
<evidence type="ECO:0000256" key="13">
    <source>
        <dbReference type="SAM" id="SignalP"/>
    </source>
</evidence>
<name>A0A375A627_9GAMM</name>
<evidence type="ECO:0000256" key="8">
    <source>
        <dbReference type="ARBA" id="ARBA00023114"/>
    </source>
</evidence>
<dbReference type="RefSeq" id="WP_083960967.1">
    <property type="nucleotide sequence ID" value="NZ_LT615367.1"/>
</dbReference>
<dbReference type="Proteomes" id="UP000294820">
    <property type="component" value="Chromosome 1"/>
</dbReference>
<evidence type="ECO:0000256" key="5">
    <source>
        <dbReference type="ARBA" id="ARBA00022692"/>
    </source>
</evidence>
<evidence type="ECO:0000313" key="15">
    <source>
        <dbReference type="EMBL" id="SLM61542.1"/>
    </source>
</evidence>
<dbReference type="InterPro" id="IPR003192">
    <property type="entry name" value="Porin_LamB"/>
</dbReference>
<dbReference type="InterPro" id="IPR021570">
    <property type="entry name" value="LamB-type_porin_N_dom"/>
</dbReference>
<feature type="coiled-coil region" evidence="11">
    <location>
        <begin position="25"/>
        <end position="90"/>
    </location>
</feature>
<keyword evidence="8" id="KW-0626">Porin</keyword>
<dbReference type="GO" id="GO:0015144">
    <property type="term" value="F:carbohydrate transmembrane transporter activity"/>
    <property type="evidence" value="ECO:0007669"/>
    <property type="project" value="TreeGrafter"/>
</dbReference>
<dbReference type="SUPFAM" id="SSF56935">
    <property type="entry name" value="Porins"/>
    <property type="match status" value="1"/>
</dbReference>
<accession>A0A375A627</accession>
<evidence type="ECO:0000256" key="6">
    <source>
        <dbReference type="ARBA" id="ARBA00022729"/>
    </source>
</evidence>
<keyword evidence="11" id="KW-0175">Coiled coil</keyword>
<dbReference type="Pfam" id="PF02264">
    <property type="entry name" value="LamB"/>
    <property type="match status" value="1"/>
</dbReference>
<dbReference type="AlphaFoldDB" id="A0A375A627"/>
<feature type="region of interest" description="Disordered" evidence="12">
    <location>
        <begin position="139"/>
        <end position="162"/>
    </location>
</feature>
<dbReference type="PANTHER" id="PTHR38762:SF1">
    <property type="entry name" value="CRYPTIC OUTER MEMBRANE PORIN BGLH-RELATED"/>
    <property type="match status" value="1"/>
</dbReference>
<dbReference type="Gene3D" id="1.20.5.340">
    <property type="match status" value="1"/>
</dbReference>
<keyword evidence="16" id="KW-1185">Reference proteome</keyword>
<feature type="chain" id="PRO_5016614533" evidence="13">
    <location>
        <begin position="23"/>
        <end position="538"/>
    </location>
</feature>
<keyword evidence="3" id="KW-0813">Transport</keyword>
<comment type="subcellular location">
    <subcellularLocation>
        <location evidence="1">Cell outer membrane</location>
        <topology evidence="1">Multi-pass membrane protein</topology>
    </subcellularLocation>
</comment>
<evidence type="ECO:0000256" key="11">
    <source>
        <dbReference type="SAM" id="Coils"/>
    </source>
</evidence>
<dbReference type="SUPFAM" id="SSF57997">
    <property type="entry name" value="Tropomyosin"/>
    <property type="match status" value="1"/>
</dbReference>
<evidence type="ECO:0000313" key="16">
    <source>
        <dbReference type="Proteomes" id="UP000294820"/>
    </source>
</evidence>
<evidence type="ECO:0000256" key="4">
    <source>
        <dbReference type="ARBA" id="ARBA00022452"/>
    </source>
</evidence>